<proteinExistence type="predicted"/>
<dbReference type="InterPro" id="IPR036416">
    <property type="entry name" value="Pept_tRNA_hydro_sf"/>
</dbReference>
<evidence type="ECO:0000313" key="5">
    <source>
        <dbReference type="Proteomes" id="UP000008983"/>
    </source>
</evidence>
<reference evidence="4 5" key="1">
    <citation type="submission" date="2011-07" db="EMBL/GenBank/DDBJ databases">
        <authorList>
            <person name="Coyne R."/>
            <person name="Brami D."/>
            <person name="Johnson J."/>
            <person name="Hostetler J."/>
            <person name="Hannick L."/>
            <person name="Clark T."/>
            <person name="Cassidy-Hanley D."/>
            <person name="Inman J."/>
        </authorList>
    </citation>
    <scope>NUCLEOTIDE SEQUENCE [LARGE SCALE GENOMIC DNA]</scope>
    <source>
        <strain evidence="4 5">G5</strain>
    </source>
</reference>
<dbReference type="Pfam" id="PF01195">
    <property type="entry name" value="Pept_tRNA_hydro"/>
    <property type="match status" value="1"/>
</dbReference>
<dbReference type="GO" id="GO:0000049">
    <property type="term" value="F:tRNA binding"/>
    <property type="evidence" value="ECO:0007669"/>
    <property type="project" value="UniProtKB-KW"/>
</dbReference>
<accession>G0R1K9</accession>
<dbReference type="EC" id="3.1.27.9" evidence="4"/>
<keyword evidence="1" id="KW-0820">tRNA-binding</keyword>
<sequence length="181" mass="21481">MQIQNLENILIVHDDLDIQFGKVKIKKGGSAEGHRGIKSIIEQLETNEFKRMKIGVGRILEKKIQLKHMFQVNLMKKFIERVLAFTKLQERQKYKIDDGMSFGADFTLNPELYEILGYIRVSNNTRKKFIYTKTQKIQENNYLEIFMQEELPNQDEIQLLQLFFQQIIVCYDIIFVELTKD</sequence>
<evidence type="ECO:0000313" key="4">
    <source>
        <dbReference type="EMBL" id="EGR28638.1"/>
    </source>
</evidence>
<dbReference type="InParanoid" id="G0R1K9"/>
<dbReference type="EC" id="3.1.1.29" evidence="4"/>
<dbReference type="RefSeq" id="XP_004029874.1">
    <property type="nucleotide sequence ID" value="XM_004029826.1"/>
</dbReference>
<dbReference type="InterPro" id="IPR001328">
    <property type="entry name" value="Pept_tRNA_hydro"/>
</dbReference>
<evidence type="ECO:0000256" key="3">
    <source>
        <dbReference type="ARBA" id="ARBA00022884"/>
    </source>
</evidence>
<name>G0R1K9_ICHMU</name>
<dbReference type="PANTHER" id="PTHR17224">
    <property type="entry name" value="PEPTIDYL-TRNA HYDROLASE"/>
    <property type="match status" value="1"/>
</dbReference>
<dbReference type="EMBL" id="GL984222">
    <property type="protein sequence ID" value="EGR28638.1"/>
    <property type="molecule type" value="Genomic_DNA"/>
</dbReference>
<evidence type="ECO:0000256" key="1">
    <source>
        <dbReference type="ARBA" id="ARBA00022555"/>
    </source>
</evidence>
<keyword evidence="3" id="KW-0694">RNA-binding</keyword>
<dbReference type="GeneID" id="14904730"/>
<dbReference type="Proteomes" id="UP000008983">
    <property type="component" value="Unassembled WGS sequence"/>
</dbReference>
<dbReference type="STRING" id="857967.G0R1K9"/>
<dbReference type="Gene3D" id="3.40.50.1470">
    <property type="entry name" value="Peptidyl-tRNA hydrolase"/>
    <property type="match status" value="1"/>
</dbReference>
<gene>
    <name evidence="4" type="ORF">IMG5_171210</name>
</gene>
<dbReference type="eggNOG" id="KOG2255">
    <property type="taxonomic scope" value="Eukaryota"/>
</dbReference>
<keyword evidence="2 4" id="KW-0378">Hydrolase</keyword>
<dbReference type="PANTHER" id="PTHR17224:SF1">
    <property type="entry name" value="PEPTIDYL-TRNA HYDROLASE"/>
    <property type="match status" value="1"/>
</dbReference>
<dbReference type="OrthoDB" id="311283at2759"/>
<dbReference type="GO" id="GO:0004045">
    <property type="term" value="F:peptidyl-tRNA hydrolase activity"/>
    <property type="evidence" value="ECO:0007669"/>
    <property type="project" value="UniProtKB-EC"/>
</dbReference>
<dbReference type="AlphaFoldDB" id="G0R1K9"/>
<evidence type="ECO:0000256" key="2">
    <source>
        <dbReference type="ARBA" id="ARBA00022801"/>
    </source>
</evidence>
<protein>
    <submittedName>
        <fullName evidence="4">Peptidyl-tRNA hydrolase, putative</fullName>
        <ecNumber evidence="4">3.1.1.29</ecNumber>
        <ecNumber evidence="4">3.1.27.9</ecNumber>
    </submittedName>
</protein>
<keyword evidence="5" id="KW-1185">Reference proteome</keyword>
<dbReference type="SUPFAM" id="SSF53178">
    <property type="entry name" value="Peptidyl-tRNA hydrolase-like"/>
    <property type="match status" value="1"/>
</dbReference>
<organism evidence="4 5">
    <name type="scientific">Ichthyophthirius multifiliis</name>
    <name type="common">White spot disease agent</name>
    <name type="synonym">Ich</name>
    <dbReference type="NCBI Taxonomy" id="5932"/>
    <lineage>
        <taxon>Eukaryota</taxon>
        <taxon>Sar</taxon>
        <taxon>Alveolata</taxon>
        <taxon>Ciliophora</taxon>
        <taxon>Intramacronucleata</taxon>
        <taxon>Oligohymenophorea</taxon>
        <taxon>Hymenostomatida</taxon>
        <taxon>Ophryoglenina</taxon>
        <taxon>Ichthyophthirius</taxon>
    </lineage>
</organism>